<evidence type="ECO:0000313" key="1">
    <source>
        <dbReference type="EMBL" id="KKK87577.1"/>
    </source>
</evidence>
<protein>
    <submittedName>
        <fullName evidence="1">Uncharacterized protein</fullName>
    </submittedName>
</protein>
<reference evidence="1" key="1">
    <citation type="journal article" date="2015" name="Nature">
        <title>Complex archaea that bridge the gap between prokaryotes and eukaryotes.</title>
        <authorList>
            <person name="Spang A."/>
            <person name="Saw J.H."/>
            <person name="Jorgensen S.L."/>
            <person name="Zaremba-Niedzwiedzka K."/>
            <person name="Martijn J."/>
            <person name="Lind A.E."/>
            <person name="van Eijk R."/>
            <person name="Schleper C."/>
            <person name="Guy L."/>
            <person name="Ettema T.J."/>
        </authorList>
    </citation>
    <scope>NUCLEOTIDE SEQUENCE</scope>
</reference>
<organism evidence="1">
    <name type="scientific">marine sediment metagenome</name>
    <dbReference type="NCBI Taxonomy" id="412755"/>
    <lineage>
        <taxon>unclassified sequences</taxon>
        <taxon>metagenomes</taxon>
        <taxon>ecological metagenomes</taxon>
    </lineage>
</organism>
<sequence>MELFIQNKPVNTLKDVMDPLMASHIKVNNVDPKKPKDGYIQAKEVKLSVQAQEFIERREKMKMN</sequence>
<dbReference type="EMBL" id="LAZR01050337">
    <property type="protein sequence ID" value="KKK87577.1"/>
    <property type="molecule type" value="Genomic_DNA"/>
</dbReference>
<name>A0A0F8Z1F3_9ZZZZ</name>
<comment type="caution">
    <text evidence="1">The sequence shown here is derived from an EMBL/GenBank/DDBJ whole genome shotgun (WGS) entry which is preliminary data.</text>
</comment>
<accession>A0A0F8Z1F3</accession>
<proteinExistence type="predicted"/>
<gene>
    <name evidence="1" type="ORF">LCGC14_2751860</name>
</gene>
<dbReference type="AlphaFoldDB" id="A0A0F8Z1F3"/>